<protein>
    <recommendedName>
        <fullName evidence="1">Tc toxin complex TcA C-terminal TcB-binding domain-containing protein</fullName>
    </recommendedName>
</protein>
<dbReference type="InterPro" id="IPR040840">
    <property type="entry name" value="TcA_TcB_BD"/>
</dbReference>
<sequence>MQNTVIDARPEDAVLRRVRRGGLDESPPAAVSAEPDDLLAYRDYLRAQWTSMIVRVQVGGHKLTEQQALQQLANRFHQTFAATSTELRVANEILIPILREILTAPAGGTFGFGVPASQIPARGEATARQYLDTLIALTGVSAQELSLRYRTDFTRPDTAMSSDVWENVRTLQAFFRDGFQSAPDPSHTDPDVLGQPIVPEIMQGRAPFFLQADEWLARRRPVPLENYFQIRSIFTFDIRTEDREAIKERAGTPGPKQGLFKFYAGAIDVFDKIQKAYRFMDGRNHRAAYDLAKSAASDTFSLIQSGGQVGIDAVVQEFGERRQIAVESLDDLPKITGMWAVSGPSPSDGSWEQWVENIRERVVYGVAYADVFAIPLLIAQAAVELGDYAPGIRLAAQIAGFAVGKAAPDAPYAWRSHYLWAEGSTWSDFTLYHAGSLPYTVNTRAVPKLPAPNDDDDHYWGAGLPDSGSWQLVRELIPGGVHPVEQLYLRLHLGAAMLEWADALYRTDEPANVERARELYKGVYYVHGATPPIGPAWSAGPPPPVPESANPARTSQLGRAQLGFAQIDAGLNYFGFAPDMVPLLRYSTLKSAADTVAASAQSAQEDFLNAVAQLEDLLIENMKNSAMLQRAALQSKIAQQEAGVAADQIALAQIAIGRVKQQIEKVKSEIENHNSLFGQVGDYLNGMKKIVTGLPGAATGPTQSSVAYEAGFSDKVTSGLLGMGSAATTVTGMGAFFVASYITMSSMAAAANGRRNQLTDLQTKVLPAAEAQLDIAQRSAALAGLQRQVAEVDARLATDLLEFAQQRFLNVEFWSSMTTLLQRILRRYLDMATRTAWLAQQALAYEQNTTVDLVRMDYFPRAQGGAGGADQLRLDLASLETRYLEGVRQLVPVKHTISLARDLPLQFAQLLATGRCQFPTVEAGVRAAYPGTYGHRVIAVTPRVIQAAGTAPIRGLLSNVGVSQISGPDGTLQPSVRDADALPISEFDLGTTDREVYGLPGNALMQFEGSGLESQWTLEFPAAANQSGLVDVVDVLITFDLRAQYSAALHQSHAVAASGPADRFILVSAAKLGLEGLDDLRDGKVHAKLLFDLPALGLPSLEKNRTVNNVAVLVCGAEGTKPVQAKVSVTLPKSVTVPVSMPGGVAYSNRPPITEPQSTVPPSPLNALGGITADQTITVTIDRIDNNDLDFGKVRDVLLGVDYTAQITT</sequence>
<reference evidence="3" key="1">
    <citation type="journal article" date="2019" name="Int. J. Syst. Evol. Microbiol.">
        <title>The Global Catalogue of Microorganisms (GCM) 10K type strain sequencing project: providing services to taxonomists for standard genome sequencing and annotation.</title>
        <authorList>
            <consortium name="The Broad Institute Genomics Platform"/>
            <consortium name="The Broad Institute Genome Sequencing Center for Infectious Disease"/>
            <person name="Wu L."/>
            <person name="Ma J."/>
        </authorList>
    </citation>
    <scope>NUCLEOTIDE SEQUENCE [LARGE SCALE GENOMIC DNA]</scope>
    <source>
        <strain evidence="3">JCM 9371</strain>
    </source>
</reference>
<dbReference type="RefSeq" id="WP_131761483.1">
    <property type="nucleotide sequence ID" value="NZ_CAACUY010000169.1"/>
</dbReference>
<dbReference type="EMBL" id="JBHTGP010000015">
    <property type="protein sequence ID" value="MFD0688786.1"/>
    <property type="molecule type" value="Genomic_DNA"/>
</dbReference>
<feature type="domain" description="Tc toxin complex TcA C-terminal TcB-binding" evidence="1">
    <location>
        <begin position="772"/>
        <end position="941"/>
    </location>
</feature>
<dbReference type="Pfam" id="PF18276">
    <property type="entry name" value="TcA_TcB_BD"/>
    <property type="match status" value="1"/>
</dbReference>
<evidence type="ECO:0000259" key="1">
    <source>
        <dbReference type="Pfam" id="PF18276"/>
    </source>
</evidence>
<accession>A0ABW2XQZ8</accession>
<proteinExistence type="predicted"/>
<evidence type="ECO:0000313" key="2">
    <source>
        <dbReference type="EMBL" id="MFD0688786.1"/>
    </source>
</evidence>
<comment type="caution">
    <text evidence="2">The sequence shown here is derived from an EMBL/GenBank/DDBJ whole genome shotgun (WGS) entry which is preliminary data.</text>
</comment>
<keyword evidence="3" id="KW-1185">Reference proteome</keyword>
<dbReference type="Proteomes" id="UP001597063">
    <property type="component" value="Unassembled WGS sequence"/>
</dbReference>
<organism evidence="2 3">
    <name type="scientific">Actinomadura fibrosa</name>
    <dbReference type="NCBI Taxonomy" id="111802"/>
    <lineage>
        <taxon>Bacteria</taxon>
        <taxon>Bacillati</taxon>
        <taxon>Actinomycetota</taxon>
        <taxon>Actinomycetes</taxon>
        <taxon>Streptosporangiales</taxon>
        <taxon>Thermomonosporaceae</taxon>
        <taxon>Actinomadura</taxon>
    </lineage>
</organism>
<name>A0ABW2XQZ8_9ACTN</name>
<gene>
    <name evidence="2" type="ORF">ACFQZM_30130</name>
</gene>
<evidence type="ECO:0000313" key="3">
    <source>
        <dbReference type="Proteomes" id="UP001597063"/>
    </source>
</evidence>